<keyword evidence="1" id="KW-0418">Kinase</keyword>
<dbReference type="SUPFAM" id="SSF110738">
    <property type="entry name" value="Glycerate kinase I"/>
    <property type="match status" value="1"/>
</dbReference>
<dbReference type="InterPro" id="IPR004381">
    <property type="entry name" value="Glycerate_kinase"/>
</dbReference>
<dbReference type="InterPro" id="IPR036129">
    <property type="entry name" value="Glycerate_kinase_sf"/>
</dbReference>
<gene>
    <name evidence="1" type="ORF">SAMN02910418_00363</name>
</gene>
<reference evidence="2" key="1">
    <citation type="submission" date="2016-10" db="EMBL/GenBank/DDBJ databases">
        <authorList>
            <person name="Varghese N."/>
            <person name="Submissions S."/>
        </authorList>
    </citation>
    <scope>NUCLEOTIDE SEQUENCE [LARGE SCALE GENOMIC DNA]</scope>
    <source>
        <strain evidence="2">KPR-1</strain>
    </source>
</reference>
<evidence type="ECO:0000313" key="2">
    <source>
        <dbReference type="Proteomes" id="UP000199288"/>
    </source>
</evidence>
<accession>A0A1H3WCX5</accession>
<evidence type="ECO:0000313" key="1">
    <source>
        <dbReference type="EMBL" id="SDZ84202.1"/>
    </source>
</evidence>
<dbReference type="GO" id="GO:0031388">
    <property type="term" value="P:organic acid phosphorylation"/>
    <property type="evidence" value="ECO:0007669"/>
    <property type="project" value="InterPro"/>
</dbReference>
<dbReference type="InterPro" id="IPR018193">
    <property type="entry name" value="Glyc_kinase_flavodox-like_fold"/>
</dbReference>
<dbReference type="Gene3D" id="3.90.1510.10">
    <property type="entry name" value="Glycerate kinase, domain 2"/>
    <property type="match status" value="1"/>
</dbReference>
<dbReference type="RefSeq" id="WP_176780654.1">
    <property type="nucleotide sequence ID" value="NZ_FNQV01000002.1"/>
</dbReference>
<keyword evidence="2" id="KW-1185">Reference proteome</keyword>
<dbReference type="Proteomes" id="UP000199288">
    <property type="component" value="Unassembled WGS sequence"/>
</dbReference>
<protein>
    <submittedName>
        <fullName evidence="1">Glycerate kinase family protein</fullName>
    </submittedName>
</protein>
<sequence length="297" mass="31428">MRVLLVADDPEARSDFVAGWHDRRPETDMSHVPGSELSPDQLPALWRVGSQLDVAGEDARQEPLSSTAPLVPDVIDLLTAAESHDVTVVAGLTVMHDGGQGVFTALDLNEREALKRVAPRMTIGAVDHAPLLGLHSRSAQLATTGAVSHDDAQRHDAAIGQFVAEVSREFGSSPRIARLEGSGTAGGVAFLLAAAGARLVTFPTAIAEHYGWSDLVQDADLTIVLTDESDPTALLSGWAATLGGYSMESGTPLALVGNVTGLPRRHLASIGVSDYYVRAERSYREVGRALAATWIRA</sequence>
<dbReference type="Pfam" id="PF02595">
    <property type="entry name" value="Gly_kinase"/>
    <property type="match status" value="1"/>
</dbReference>
<name>A0A1H3WCX5_9ACTO</name>
<dbReference type="GO" id="GO:0008887">
    <property type="term" value="F:glycerate kinase activity"/>
    <property type="evidence" value="ECO:0007669"/>
    <property type="project" value="InterPro"/>
</dbReference>
<dbReference type="EMBL" id="FNQV01000002">
    <property type="protein sequence ID" value="SDZ84202.1"/>
    <property type="molecule type" value="Genomic_DNA"/>
</dbReference>
<organism evidence="1 2">
    <name type="scientific">Bowdeniella nasicola</name>
    <dbReference type="NCBI Taxonomy" id="208480"/>
    <lineage>
        <taxon>Bacteria</taxon>
        <taxon>Bacillati</taxon>
        <taxon>Actinomycetota</taxon>
        <taxon>Actinomycetes</taxon>
        <taxon>Actinomycetales</taxon>
        <taxon>Actinomycetaceae</taxon>
        <taxon>Bowdeniella</taxon>
    </lineage>
</organism>
<dbReference type="AlphaFoldDB" id="A0A1H3WCX5"/>
<keyword evidence="1" id="KW-0808">Transferase</keyword>
<proteinExistence type="predicted"/>